<evidence type="ECO:0000256" key="3">
    <source>
        <dbReference type="ARBA" id="ARBA00022527"/>
    </source>
</evidence>
<keyword evidence="10 14" id="KW-0067">ATP-binding</keyword>
<evidence type="ECO:0000256" key="14">
    <source>
        <dbReference type="PROSITE-ProRule" id="PRU10141"/>
    </source>
</evidence>
<dbReference type="EMBL" id="LSRX01000018">
    <property type="protein sequence ID" value="OLQ14214.1"/>
    <property type="molecule type" value="Genomic_DNA"/>
</dbReference>
<keyword evidence="6" id="KW-0677">Repeat</keyword>
<dbReference type="SUPFAM" id="SSF56112">
    <property type="entry name" value="Protein kinase-like (PK-like)"/>
    <property type="match status" value="1"/>
</dbReference>
<dbReference type="InterPro" id="IPR000719">
    <property type="entry name" value="Prot_kinase_dom"/>
</dbReference>
<name>A0A1Q9F3E7_SYMMI</name>
<comment type="similarity">
    <text evidence="11">Belongs to the protein kinase superfamily. Ser/Thr protein kinase family. CDPK subfamily.</text>
</comment>
<dbReference type="Proteomes" id="UP000186817">
    <property type="component" value="Unassembled WGS sequence"/>
</dbReference>
<evidence type="ECO:0000256" key="7">
    <source>
        <dbReference type="ARBA" id="ARBA00022741"/>
    </source>
</evidence>
<evidence type="ECO:0000256" key="11">
    <source>
        <dbReference type="ARBA" id="ARBA00024334"/>
    </source>
</evidence>
<gene>
    <name evidence="17" type="primary">CPK2</name>
    <name evidence="17" type="ORF">AK812_SmicGene1667</name>
</gene>
<evidence type="ECO:0000256" key="5">
    <source>
        <dbReference type="ARBA" id="ARBA00022723"/>
    </source>
</evidence>
<evidence type="ECO:0000256" key="9">
    <source>
        <dbReference type="ARBA" id="ARBA00022837"/>
    </source>
</evidence>
<organism evidence="17 18">
    <name type="scientific">Symbiodinium microadriaticum</name>
    <name type="common">Dinoflagellate</name>
    <name type="synonym">Zooxanthella microadriatica</name>
    <dbReference type="NCBI Taxonomy" id="2951"/>
    <lineage>
        <taxon>Eukaryota</taxon>
        <taxon>Sar</taxon>
        <taxon>Alveolata</taxon>
        <taxon>Dinophyceae</taxon>
        <taxon>Suessiales</taxon>
        <taxon>Symbiodiniaceae</taxon>
        <taxon>Symbiodinium</taxon>
    </lineage>
</organism>
<reference evidence="17 18" key="1">
    <citation type="submission" date="2016-02" db="EMBL/GenBank/DDBJ databases">
        <title>Genome analysis of coral dinoflagellate symbionts highlights evolutionary adaptations to a symbiotic lifestyle.</title>
        <authorList>
            <person name="Aranda M."/>
            <person name="Li Y."/>
            <person name="Liew Y.J."/>
            <person name="Baumgarten S."/>
            <person name="Simakov O."/>
            <person name="Wilson M."/>
            <person name="Piel J."/>
            <person name="Ashoor H."/>
            <person name="Bougouffa S."/>
            <person name="Bajic V.B."/>
            <person name="Ryu T."/>
            <person name="Ravasi T."/>
            <person name="Bayer T."/>
            <person name="Micklem G."/>
            <person name="Kim H."/>
            <person name="Bhak J."/>
            <person name="Lajeunesse T.C."/>
            <person name="Voolstra C.R."/>
        </authorList>
    </citation>
    <scope>NUCLEOTIDE SEQUENCE [LARGE SCALE GENOMIC DNA]</scope>
    <source>
        <strain evidence="17 18">CCMP2467</strain>
    </source>
</reference>
<evidence type="ECO:0000256" key="13">
    <source>
        <dbReference type="ARBA" id="ARBA00048679"/>
    </source>
</evidence>
<dbReference type="InterPro" id="IPR011009">
    <property type="entry name" value="Kinase-like_dom_sf"/>
</dbReference>
<feature type="binding site" evidence="14">
    <location>
        <position position="63"/>
    </location>
    <ligand>
        <name>ATP</name>
        <dbReference type="ChEBI" id="CHEBI:30616"/>
    </ligand>
</feature>
<evidence type="ECO:0000256" key="12">
    <source>
        <dbReference type="ARBA" id="ARBA00047899"/>
    </source>
</evidence>
<evidence type="ECO:0000256" key="8">
    <source>
        <dbReference type="ARBA" id="ARBA00022777"/>
    </source>
</evidence>
<dbReference type="Gene3D" id="1.10.510.10">
    <property type="entry name" value="Transferase(Phosphotransferase) domain 1"/>
    <property type="match status" value="1"/>
</dbReference>
<dbReference type="Pfam" id="PF00069">
    <property type="entry name" value="Pkinase"/>
    <property type="match status" value="1"/>
</dbReference>
<dbReference type="PROSITE" id="PS50011">
    <property type="entry name" value="PROTEIN_KINASE_DOM"/>
    <property type="match status" value="1"/>
</dbReference>
<comment type="caution">
    <text evidence="17">The sequence shown here is derived from an EMBL/GenBank/DDBJ whole genome shotgun (WGS) entry which is preliminary data.</text>
</comment>
<dbReference type="GO" id="GO:0046872">
    <property type="term" value="F:metal ion binding"/>
    <property type="evidence" value="ECO:0007669"/>
    <property type="project" value="UniProtKB-KW"/>
</dbReference>
<evidence type="ECO:0000256" key="4">
    <source>
        <dbReference type="ARBA" id="ARBA00022679"/>
    </source>
</evidence>
<accession>A0A1Q9F3E7</accession>
<dbReference type="EC" id="2.7.11.1" evidence="2"/>
<dbReference type="PROSITE" id="PS00108">
    <property type="entry name" value="PROTEIN_KINASE_ST"/>
    <property type="match status" value="1"/>
</dbReference>
<dbReference type="GO" id="GO:0004674">
    <property type="term" value="F:protein serine/threonine kinase activity"/>
    <property type="evidence" value="ECO:0007669"/>
    <property type="project" value="UniProtKB-KW"/>
</dbReference>
<keyword evidence="7 14" id="KW-0547">Nucleotide-binding</keyword>
<dbReference type="PROSITE" id="PS00107">
    <property type="entry name" value="PROTEIN_KINASE_ATP"/>
    <property type="match status" value="1"/>
</dbReference>
<dbReference type="InterPro" id="IPR050205">
    <property type="entry name" value="CDPK_Ser/Thr_kinases"/>
</dbReference>
<keyword evidence="18" id="KW-1185">Reference proteome</keyword>
<proteinExistence type="inferred from homology"/>
<dbReference type="SMART" id="SM00220">
    <property type="entry name" value="S_TKc"/>
    <property type="match status" value="1"/>
</dbReference>
<dbReference type="AlphaFoldDB" id="A0A1Q9F3E7"/>
<evidence type="ECO:0000259" key="16">
    <source>
        <dbReference type="PROSITE" id="PS50011"/>
    </source>
</evidence>
<dbReference type="OMA" id="AICYVHA"/>
<dbReference type="OrthoDB" id="435193at2759"/>
<evidence type="ECO:0000256" key="1">
    <source>
        <dbReference type="ARBA" id="ARBA00001946"/>
    </source>
</evidence>
<evidence type="ECO:0000256" key="6">
    <source>
        <dbReference type="ARBA" id="ARBA00022737"/>
    </source>
</evidence>
<dbReference type="InterPro" id="IPR017441">
    <property type="entry name" value="Protein_kinase_ATP_BS"/>
</dbReference>
<keyword evidence="4" id="KW-0808">Transferase</keyword>
<keyword evidence="9" id="KW-0106">Calcium</keyword>
<evidence type="ECO:0000256" key="15">
    <source>
        <dbReference type="RuleBase" id="RU000304"/>
    </source>
</evidence>
<comment type="catalytic activity">
    <reaction evidence="12">
        <text>L-threonyl-[protein] + ATP = O-phospho-L-threonyl-[protein] + ADP + H(+)</text>
        <dbReference type="Rhea" id="RHEA:46608"/>
        <dbReference type="Rhea" id="RHEA-COMP:11060"/>
        <dbReference type="Rhea" id="RHEA-COMP:11605"/>
        <dbReference type="ChEBI" id="CHEBI:15378"/>
        <dbReference type="ChEBI" id="CHEBI:30013"/>
        <dbReference type="ChEBI" id="CHEBI:30616"/>
        <dbReference type="ChEBI" id="CHEBI:61977"/>
        <dbReference type="ChEBI" id="CHEBI:456216"/>
        <dbReference type="EC" id="2.7.11.1"/>
    </reaction>
</comment>
<dbReference type="GO" id="GO:0005524">
    <property type="term" value="F:ATP binding"/>
    <property type="evidence" value="ECO:0007669"/>
    <property type="project" value="UniProtKB-UniRule"/>
</dbReference>
<dbReference type="FunFam" id="3.30.200.20:FF:000315">
    <property type="entry name" value="Calcium-dependent protein kinase 3"/>
    <property type="match status" value="1"/>
</dbReference>
<keyword evidence="5" id="KW-0479">Metal-binding</keyword>
<keyword evidence="3 15" id="KW-0723">Serine/threonine-protein kinase</keyword>
<comment type="cofactor">
    <cofactor evidence="1">
        <name>Mg(2+)</name>
        <dbReference type="ChEBI" id="CHEBI:18420"/>
    </cofactor>
</comment>
<protein>
    <recommendedName>
        <fullName evidence="2">non-specific serine/threonine protein kinase</fullName>
        <ecNumber evidence="2">2.7.11.1</ecNumber>
    </recommendedName>
</protein>
<evidence type="ECO:0000256" key="10">
    <source>
        <dbReference type="ARBA" id="ARBA00022840"/>
    </source>
</evidence>
<evidence type="ECO:0000256" key="2">
    <source>
        <dbReference type="ARBA" id="ARBA00012513"/>
    </source>
</evidence>
<sequence>MACSLSLSKFCQGKVRLLRALPESNSGRIRQYYAFQTDRLGTGSFGTVCKAVRKSTGVEYAIKMIFRKQSPDTEVLNREIRIMKSLDHPNILKLIDVFEDHRFIYLVMELCSGGELLDRIITLGHLTEALASSLMAQILRAICYVHAQGVAHRDLKLDNFLIADGDATQLEDSTVKLVPWFGDFGSLQSFIVQARVCQNIGVMPSESKAQAVPKTPAVFGGLGLEQGK</sequence>
<evidence type="ECO:0000313" key="17">
    <source>
        <dbReference type="EMBL" id="OLQ14214.1"/>
    </source>
</evidence>
<dbReference type="PANTHER" id="PTHR24349">
    <property type="entry name" value="SERINE/THREONINE-PROTEIN KINASE"/>
    <property type="match status" value="1"/>
</dbReference>
<dbReference type="InterPro" id="IPR008271">
    <property type="entry name" value="Ser/Thr_kinase_AS"/>
</dbReference>
<comment type="catalytic activity">
    <reaction evidence="13">
        <text>L-seryl-[protein] + ATP = O-phospho-L-seryl-[protein] + ADP + H(+)</text>
        <dbReference type="Rhea" id="RHEA:17989"/>
        <dbReference type="Rhea" id="RHEA-COMP:9863"/>
        <dbReference type="Rhea" id="RHEA-COMP:11604"/>
        <dbReference type="ChEBI" id="CHEBI:15378"/>
        <dbReference type="ChEBI" id="CHEBI:29999"/>
        <dbReference type="ChEBI" id="CHEBI:30616"/>
        <dbReference type="ChEBI" id="CHEBI:83421"/>
        <dbReference type="ChEBI" id="CHEBI:456216"/>
        <dbReference type="EC" id="2.7.11.1"/>
    </reaction>
</comment>
<keyword evidence="8 17" id="KW-0418">Kinase</keyword>
<evidence type="ECO:0000313" key="18">
    <source>
        <dbReference type="Proteomes" id="UP000186817"/>
    </source>
</evidence>
<feature type="domain" description="Protein kinase" evidence="16">
    <location>
        <begin position="34"/>
        <end position="228"/>
    </location>
</feature>